<name>A0A8T8BWB9_PSEYM</name>
<sequence>MQLPPELDFLGPFFDEPTMVLRQSDWLLNDFDDNHWEYVMDTKEPKHLDWNVALEDGTRLIDKQHRDLMNGLKYYLAGSTALESQLGTAAKSTRSLGFSRALHVIDFLLLNSREFQLAKYGLAGLGKDSLKLIISEISSVNDTAESLYAWSKRLSLFCLKLTIDTDPREIEKTLEKWPELSFIPDEQKDTNTLDIPIDAIPRVRAALQVHGYYRITGKGYVPNSVLISKDIYRNTLKGRFVDKPTPEIFRIYNSFDFGREYPPMPVTTGKRERMGAATVNGYKRSLYALGNLHELGLPAPAAADLVSVKNYIPEPTTIGRFRTVPSSVIFSTVRNSIELHIKHGKKIIDAWCKVSFYCKRNQISASKISDETLQKVVGEELRELGVRTVTLTHRGLTGEHGERLTKADYYQRIRTNTGLIELVRTYIGAVQLVVGALMARRVGELLDLNANDCLDAGEKWLVFFNRKSTYRIFGTRQAEARPIEPIAVSMIKNLIRMQKILERTKCIPETKGLFATPSVHSDAVIANISTYQYNQNLDFLCDYFETEVTQDGKRYYIRQHQLRRFFALLFFYSSSFGGLETLQWMLGHTDAKHVWHYITESLDGATLRGAKAQFVAENIHSGDIASYENLSTLLKSRYGTDNFTMVDTEELEDYLTDLMDQGSIEIEPEFIEDNEGQHFRMVVKVTELSA</sequence>
<dbReference type="InterPro" id="IPR011010">
    <property type="entry name" value="DNA_brk_join_enz"/>
</dbReference>
<reference evidence="2 3" key="1">
    <citation type="journal article" date="2011" name="PLoS Pathog.">
        <title>Dynamic evolution of pathogenicity revealed by sequencing and comparative genomics of 19 Pseudomonas syringae isolates.</title>
        <authorList>
            <person name="Baltrus D.A."/>
            <person name="Nishimura M.T."/>
            <person name="Romanchuk A."/>
            <person name="Chang J.H."/>
            <person name="Mukhtar M.S."/>
            <person name="Cherkis K."/>
            <person name="Roach J."/>
            <person name="Grant S.R."/>
            <person name="Jones C.D."/>
            <person name="Dangl J.L."/>
        </authorList>
    </citation>
    <scope>NUCLEOTIDE SEQUENCE [LARGE SCALE GENOMIC DNA]</scope>
    <source>
        <strain evidence="2 3">ES4326</strain>
    </source>
</reference>
<dbReference type="GO" id="GO:0003677">
    <property type="term" value="F:DNA binding"/>
    <property type="evidence" value="ECO:0007669"/>
    <property type="project" value="InterPro"/>
</dbReference>
<protein>
    <submittedName>
        <fullName evidence="2">Integrase</fullName>
    </submittedName>
</protein>
<gene>
    <name evidence="2" type="ORF">PMA4326_002875</name>
</gene>
<dbReference type="Proteomes" id="UP000003811">
    <property type="component" value="Chromosome"/>
</dbReference>
<proteinExistence type="predicted"/>
<dbReference type="Gene3D" id="1.10.443.10">
    <property type="entry name" value="Intergrase catalytic core"/>
    <property type="match status" value="1"/>
</dbReference>
<evidence type="ECO:0000256" key="1">
    <source>
        <dbReference type="ARBA" id="ARBA00023172"/>
    </source>
</evidence>
<organism evidence="2 3">
    <name type="scientific">Pseudomonas syringae pv. maculicola str. ES4326</name>
    <dbReference type="NCBI Taxonomy" id="629265"/>
    <lineage>
        <taxon>Bacteria</taxon>
        <taxon>Pseudomonadati</taxon>
        <taxon>Pseudomonadota</taxon>
        <taxon>Gammaproteobacteria</taxon>
        <taxon>Pseudomonadales</taxon>
        <taxon>Pseudomonadaceae</taxon>
        <taxon>Pseudomonas</taxon>
    </lineage>
</organism>
<dbReference type="InterPro" id="IPR013762">
    <property type="entry name" value="Integrase-like_cat_sf"/>
</dbReference>
<dbReference type="GO" id="GO:0006310">
    <property type="term" value="P:DNA recombination"/>
    <property type="evidence" value="ECO:0007669"/>
    <property type="project" value="UniProtKB-KW"/>
</dbReference>
<dbReference type="SUPFAM" id="SSF56349">
    <property type="entry name" value="DNA breaking-rejoining enzymes"/>
    <property type="match status" value="1"/>
</dbReference>
<dbReference type="EMBL" id="CP047260">
    <property type="protein sequence ID" value="QHE95675.1"/>
    <property type="molecule type" value="Genomic_DNA"/>
</dbReference>
<accession>A0A8T8BWB9</accession>
<dbReference type="RefSeq" id="WP_007252382.1">
    <property type="nucleotide sequence ID" value="NZ_CP047260.1"/>
</dbReference>
<dbReference type="AlphaFoldDB" id="A0A8T8BWB9"/>
<keyword evidence="1" id="KW-0233">DNA recombination</keyword>
<evidence type="ECO:0000313" key="3">
    <source>
        <dbReference type="Proteomes" id="UP000003811"/>
    </source>
</evidence>
<evidence type="ECO:0000313" key="2">
    <source>
        <dbReference type="EMBL" id="QHE95675.1"/>
    </source>
</evidence>
<dbReference type="GO" id="GO:0015074">
    <property type="term" value="P:DNA integration"/>
    <property type="evidence" value="ECO:0007669"/>
    <property type="project" value="InterPro"/>
</dbReference>